<reference evidence="2 3" key="1">
    <citation type="submission" date="2019-06" db="EMBL/GenBank/DDBJ databases">
        <title>Sequencing the genomes of 1000 actinobacteria strains.</title>
        <authorList>
            <person name="Klenk H.-P."/>
        </authorList>
    </citation>
    <scope>NUCLEOTIDE SEQUENCE [LARGE SCALE GENOMIC DNA]</scope>
    <source>
        <strain evidence="2 3">DSM 45928</strain>
    </source>
</reference>
<proteinExistence type="predicted"/>
<dbReference type="AlphaFoldDB" id="A0A543ART9"/>
<organism evidence="2 3">
    <name type="scientific">Stackebrandtia endophytica</name>
    <dbReference type="NCBI Taxonomy" id="1496996"/>
    <lineage>
        <taxon>Bacteria</taxon>
        <taxon>Bacillati</taxon>
        <taxon>Actinomycetota</taxon>
        <taxon>Actinomycetes</taxon>
        <taxon>Glycomycetales</taxon>
        <taxon>Glycomycetaceae</taxon>
        <taxon>Stackebrandtia</taxon>
    </lineage>
</organism>
<protein>
    <recommendedName>
        <fullName evidence="1">Polynucleotide kinase PNKP phosphatase domain-containing protein</fullName>
    </recommendedName>
</protein>
<dbReference type="Pfam" id="PF25109">
    <property type="entry name" value="HAD_PNKP"/>
    <property type="match status" value="1"/>
</dbReference>
<evidence type="ECO:0000259" key="1">
    <source>
        <dbReference type="Pfam" id="PF25109"/>
    </source>
</evidence>
<gene>
    <name evidence="2" type="ORF">FB566_0795</name>
</gene>
<accession>A0A543ART9</accession>
<name>A0A543ART9_9ACTN</name>
<comment type="caution">
    <text evidence="2">The sequence shown here is derived from an EMBL/GenBank/DDBJ whole genome shotgun (WGS) entry which is preliminary data.</text>
</comment>
<dbReference type="OrthoDB" id="7592866at2"/>
<evidence type="ECO:0000313" key="2">
    <source>
        <dbReference type="EMBL" id="TQL75298.1"/>
    </source>
</evidence>
<sequence length="139" mass="15643">MTKTSAVIVDIDGTVAIRGDRSPYDESRVGWDSPNPTVIAVVAALHDAGHAIVFVTGRTSGCRLDTTKWLQAHVPVPYELLLMRRPGDQRPDQTIKRELYTRSIRPRYRVLCVLDDRDRVVKMWRGLGLTVLQVAEGDF</sequence>
<dbReference type="RefSeq" id="WP_142035051.1">
    <property type="nucleotide sequence ID" value="NZ_JBHTGS010000001.1"/>
</dbReference>
<dbReference type="Proteomes" id="UP000317043">
    <property type="component" value="Unassembled WGS sequence"/>
</dbReference>
<evidence type="ECO:0000313" key="3">
    <source>
        <dbReference type="Proteomes" id="UP000317043"/>
    </source>
</evidence>
<dbReference type="InterPro" id="IPR056782">
    <property type="entry name" value="HAD_PNKP"/>
</dbReference>
<keyword evidence="3" id="KW-1185">Reference proteome</keyword>
<dbReference type="InterPro" id="IPR023214">
    <property type="entry name" value="HAD_sf"/>
</dbReference>
<dbReference type="EMBL" id="VFOW01000001">
    <property type="protein sequence ID" value="TQL75298.1"/>
    <property type="molecule type" value="Genomic_DNA"/>
</dbReference>
<dbReference type="InParanoid" id="A0A543ART9"/>
<dbReference type="InterPro" id="IPR036412">
    <property type="entry name" value="HAD-like_sf"/>
</dbReference>
<feature type="domain" description="Polynucleotide kinase PNKP phosphatase" evidence="1">
    <location>
        <begin position="5"/>
        <end position="139"/>
    </location>
</feature>
<dbReference type="SUPFAM" id="SSF56784">
    <property type="entry name" value="HAD-like"/>
    <property type="match status" value="1"/>
</dbReference>
<dbReference type="Gene3D" id="3.40.50.1000">
    <property type="entry name" value="HAD superfamily/HAD-like"/>
    <property type="match status" value="1"/>
</dbReference>